<keyword evidence="3" id="KW-1185">Reference proteome</keyword>
<proteinExistence type="predicted"/>
<dbReference type="Proteomes" id="UP000550707">
    <property type="component" value="Unassembled WGS sequence"/>
</dbReference>
<name>A0A7J8ESH7_MOLMO</name>
<feature type="compositionally biased region" description="Basic residues" evidence="1">
    <location>
        <begin position="23"/>
        <end position="35"/>
    </location>
</feature>
<dbReference type="AlphaFoldDB" id="A0A7J8ESH7"/>
<sequence length="128" mass="13611">MKVIWNLPSNQMMEKLHVYSRRWQRSKGKGRKGRIRTSCNPLPAPTQFCLPPLGRGHPQEGWAGSSPGAFSVVSASARLETGDSFGVGGGSGGREGEAEAFPLAPSDNLEVGTGPTRAVNPDTYTGSR</sequence>
<organism evidence="2 3">
    <name type="scientific">Molossus molossus</name>
    <name type="common">Pallas' mastiff bat</name>
    <name type="synonym">Vespertilio molossus</name>
    <dbReference type="NCBI Taxonomy" id="27622"/>
    <lineage>
        <taxon>Eukaryota</taxon>
        <taxon>Metazoa</taxon>
        <taxon>Chordata</taxon>
        <taxon>Craniata</taxon>
        <taxon>Vertebrata</taxon>
        <taxon>Euteleostomi</taxon>
        <taxon>Mammalia</taxon>
        <taxon>Eutheria</taxon>
        <taxon>Laurasiatheria</taxon>
        <taxon>Chiroptera</taxon>
        <taxon>Yangochiroptera</taxon>
        <taxon>Molossidae</taxon>
        <taxon>Molossus</taxon>
    </lineage>
</organism>
<reference evidence="2 3" key="1">
    <citation type="journal article" date="2020" name="Nature">
        <title>Six reference-quality genomes reveal evolution of bat adaptations.</title>
        <authorList>
            <person name="Jebb D."/>
            <person name="Huang Z."/>
            <person name="Pippel M."/>
            <person name="Hughes G.M."/>
            <person name="Lavrichenko K."/>
            <person name="Devanna P."/>
            <person name="Winkler S."/>
            <person name="Jermiin L.S."/>
            <person name="Skirmuntt E.C."/>
            <person name="Katzourakis A."/>
            <person name="Burkitt-Gray L."/>
            <person name="Ray D.A."/>
            <person name="Sullivan K.A.M."/>
            <person name="Roscito J.G."/>
            <person name="Kirilenko B.M."/>
            <person name="Davalos L.M."/>
            <person name="Corthals A.P."/>
            <person name="Power M.L."/>
            <person name="Jones G."/>
            <person name="Ransome R.D."/>
            <person name="Dechmann D.K.N."/>
            <person name="Locatelli A.G."/>
            <person name="Puechmaille S.J."/>
            <person name="Fedrigo O."/>
            <person name="Jarvis E.D."/>
            <person name="Hiller M."/>
            <person name="Vernes S.C."/>
            <person name="Myers E.W."/>
            <person name="Teeling E.C."/>
        </authorList>
    </citation>
    <scope>NUCLEOTIDE SEQUENCE [LARGE SCALE GENOMIC DNA]</scope>
    <source>
        <strain evidence="2">MMolMol1</strain>
        <tissue evidence="2">Muscle</tissue>
    </source>
</reference>
<protein>
    <submittedName>
        <fullName evidence="2">Uncharacterized protein</fullName>
    </submittedName>
</protein>
<gene>
    <name evidence="2" type="ORF">HJG59_008730</name>
</gene>
<evidence type="ECO:0000313" key="2">
    <source>
        <dbReference type="EMBL" id="KAF6438039.1"/>
    </source>
</evidence>
<accession>A0A7J8ESH7</accession>
<dbReference type="InParanoid" id="A0A7J8ESH7"/>
<feature type="region of interest" description="Disordered" evidence="1">
    <location>
        <begin position="83"/>
        <end position="128"/>
    </location>
</feature>
<feature type="region of interest" description="Disordered" evidence="1">
    <location>
        <begin position="23"/>
        <end position="46"/>
    </location>
</feature>
<dbReference type="EMBL" id="JACASF010000013">
    <property type="protein sequence ID" value="KAF6438039.1"/>
    <property type="molecule type" value="Genomic_DNA"/>
</dbReference>
<comment type="caution">
    <text evidence="2">The sequence shown here is derived from an EMBL/GenBank/DDBJ whole genome shotgun (WGS) entry which is preliminary data.</text>
</comment>
<evidence type="ECO:0000313" key="3">
    <source>
        <dbReference type="Proteomes" id="UP000550707"/>
    </source>
</evidence>
<evidence type="ECO:0000256" key="1">
    <source>
        <dbReference type="SAM" id="MobiDB-lite"/>
    </source>
</evidence>